<keyword evidence="3" id="KW-0998">Cell outer membrane</keyword>
<dbReference type="InterPro" id="IPR037066">
    <property type="entry name" value="Plug_dom_sf"/>
</dbReference>
<dbReference type="Pfam" id="PF07715">
    <property type="entry name" value="Plug"/>
    <property type="match status" value="1"/>
</dbReference>
<dbReference type="PANTHER" id="PTHR40980:SF3">
    <property type="entry name" value="TONB-DEPENDENT RECEPTOR-LIKE BETA-BARREL DOMAIN-CONTAINING PROTEIN"/>
    <property type="match status" value="1"/>
</dbReference>
<keyword evidence="4" id="KW-0798">TonB box</keyword>
<sequence length="944" mass="104315">MALSKARWLYVGAACIALLPTETAAQQVDATKDAPTATKGKTAKPAKTAKPDKTTQDTGATTAASPAISGESGRLEGDIVVIGLRENVKTARNAKRNAQQIVDVVVAQDIGKLPDKNVPEALARVPGIQLDRSRGEGGSIRIRGLEGVMTTVNGSPTFSAGDRTTYLNDISSDLVAAIEVFKTRTPDQVEGSQTGVVNLTLRRPTDFKSGATYTLNLKGDYNDQSKRWNPYGSALIAYNASTPIGQLGFSVNGTYNDLKYNESIRWNGFPVRPGDNRQIIDPGTTPSDIFIPDQVGFTYRRGWVKRAAFSSSIQWRPNDHWKITLDGGYSNQKMGWLDDQFNIPITFTQSSAPPPRLSNVVIGADGRQVASLSADSVDPYGPGKQSWLHETSNYSGRFQVEYASERFELGGWLNYAKSDNDSDNIFAYYRFAQQPSFDVEFNTTKDPRGGQNLTFKNVDLLNPANYRFIDGYNQSRQYTKSAEKEAKFDLKLNTFASTIDYLKVGFRYATRSYDRKNGYRDQGGMQIPISLLSDYTLSPVGQGFSGTVTSSNANWLSADSGAVRRNWNTFRALAAPISSSLAKSYFPDYNPRDTFTGSDGSDAFYGMAHYNIKLLFPIDGTVGARIVNTVTNLRANQETLSNGLVNGLPGTVSTITPVTGRNNYLDVLPSLNAIIHFDSKLQLRASYSYDVGRPNVLDLNPGIRLEAQNTVRPTAVAGNADLGPIKLTKYDLSLEYYFGQTGSMSLSAWQWYHDGFIFRRQAPEIFSGLNVPVIVERPVNSGKGRHKGIEASATTFFTFLPGFLKSFGGSANFTYNDTNIGTPSFSPTGEYALTYGPYFFVSKYVYNVIGFFERDGLNIRVAYNWRSRRETSRDAFNPYNNQFIDPVERLDASINYDVNKNLTLAFEAANITRAGEQSYWGTKALPRDIVYFSRNFSLSARVKF</sequence>
<dbReference type="InterPro" id="IPR012910">
    <property type="entry name" value="Plug_dom"/>
</dbReference>
<dbReference type="InterPro" id="IPR010104">
    <property type="entry name" value="TonB_rcpt_bac"/>
</dbReference>
<name>A0ABP3TBF6_9SPHN</name>
<proteinExistence type="inferred from homology"/>
<dbReference type="EMBL" id="BAAAES010000022">
    <property type="protein sequence ID" value="GAA0678006.1"/>
    <property type="molecule type" value="Genomic_DNA"/>
</dbReference>
<dbReference type="Pfam" id="PF00593">
    <property type="entry name" value="TonB_dep_Rec_b-barrel"/>
    <property type="match status" value="1"/>
</dbReference>
<evidence type="ECO:0000313" key="10">
    <source>
        <dbReference type="Proteomes" id="UP001500238"/>
    </source>
</evidence>
<evidence type="ECO:0000259" key="7">
    <source>
        <dbReference type="Pfam" id="PF00593"/>
    </source>
</evidence>
<protein>
    <submittedName>
        <fullName evidence="9">TonB-dependent receptor</fullName>
    </submittedName>
</protein>
<feature type="signal peptide" evidence="6">
    <location>
        <begin position="1"/>
        <end position="24"/>
    </location>
</feature>
<evidence type="ECO:0000313" key="9">
    <source>
        <dbReference type="EMBL" id="GAA0678006.1"/>
    </source>
</evidence>
<feature type="region of interest" description="Disordered" evidence="5">
    <location>
        <begin position="28"/>
        <end position="70"/>
    </location>
</feature>
<reference evidence="10" key="1">
    <citation type="journal article" date="2019" name="Int. J. Syst. Evol. Microbiol.">
        <title>The Global Catalogue of Microorganisms (GCM) 10K type strain sequencing project: providing services to taxonomists for standard genome sequencing and annotation.</title>
        <authorList>
            <consortium name="The Broad Institute Genomics Platform"/>
            <consortium name="The Broad Institute Genome Sequencing Center for Infectious Disease"/>
            <person name="Wu L."/>
            <person name="Ma J."/>
        </authorList>
    </citation>
    <scope>NUCLEOTIDE SEQUENCE [LARGE SCALE GENOMIC DNA]</scope>
    <source>
        <strain evidence="10">JCM 14603</strain>
    </source>
</reference>
<keyword evidence="2 4" id="KW-0472">Membrane</keyword>
<keyword evidence="6" id="KW-0732">Signal</keyword>
<organism evidence="9 10">
    <name type="scientific">Sphingomonas insulae</name>
    <dbReference type="NCBI Taxonomy" id="424800"/>
    <lineage>
        <taxon>Bacteria</taxon>
        <taxon>Pseudomonadati</taxon>
        <taxon>Pseudomonadota</taxon>
        <taxon>Alphaproteobacteria</taxon>
        <taxon>Sphingomonadales</taxon>
        <taxon>Sphingomonadaceae</taxon>
        <taxon>Sphingomonas</taxon>
    </lineage>
</organism>
<dbReference type="InterPro" id="IPR036942">
    <property type="entry name" value="Beta-barrel_TonB_sf"/>
</dbReference>
<dbReference type="NCBIfam" id="TIGR01782">
    <property type="entry name" value="TonB-Xanth-Caul"/>
    <property type="match status" value="1"/>
</dbReference>
<dbReference type="Proteomes" id="UP001500238">
    <property type="component" value="Unassembled WGS sequence"/>
</dbReference>
<dbReference type="SUPFAM" id="SSF56935">
    <property type="entry name" value="Porins"/>
    <property type="match status" value="1"/>
</dbReference>
<comment type="subcellular location">
    <subcellularLocation>
        <location evidence="1 4">Cell outer membrane</location>
    </subcellularLocation>
</comment>
<dbReference type="Gene3D" id="2.170.130.10">
    <property type="entry name" value="TonB-dependent receptor, plug domain"/>
    <property type="match status" value="1"/>
</dbReference>
<evidence type="ECO:0000256" key="4">
    <source>
        <dbReference type="RuleBase" id="RU003357"/>
    </source>
</evidence>
<dbReference type="RefSeq" id="WP_163957045.1">
    <property type="nucleotide sequence ID" value="NZ_BAAAES010000022.1"/>
</dbReference>
<evidence type="ECO:0000256" key="2">
    <source>
        <dbReference type="ARBA" id="ARBA00023136"/>
    </source>
</evidence>
<evidence type="ECO:0000256" key="3">
    <source>
        <dbReference type="ARBA" id="ARBA00023237"/>
    </source>
</evidence>
<dbReference type="PANTHER" id="PTHR40980">
    <property type="entry name" value="PLUG DOMAIN-CONTAINING PROTEIN"/>
    <property type="match status" value="1"/>
</dbReference>
<comment type="caution">
    <text evidence="9">The sequence shown here is derived from an EMBL/GenBank/DDBJ whole genome shotgun (WGS) entry which is preliminary data.</text>
</comment>
<comment type="similarity">
    <text evidence="4">Belongs to the TonB-dependent receptor family.</text>
</comment>
<gene>
    <name evidence="9" type="ORF">GCM10009102_33130</name>
</gene>
<feature type="domain" description="TonB-dependent receptor-like beta-barrel" evidence="7">
    <location>
        <begin position="414"/>
        <end position="911"/>
    </location>
</feature>
<dbReference type="InterPro" id="IPR000531">
    <property type="entry name" value="Beta-barrel_TonB"/>
</dbReference>
<evidence type="ECO:0000256" key="5">
    <source>
        <dbReference type="SAM" id="MobiDB-lite"/>
    </source>
</evidence>
<feature type="chain" id="PRO_5045674970" evidence="6">
    <location>
        <begin position="25"/>
        <end position="944"/>
    </location>
</feature>
<feature type="compositionally biased region" description="Low complexity" evidence="5">
    <location>
        <begin position="33"/>
        <end position="48"/>
    </location>
</feature>
<evidence type="ECO:0000256" key="1">
    <source>
        <dbReference type="ARBA" id="ARBA00004442"/>
    </source>
</evidence>
<keyword evidence="9" id="KW-0675">Receptor</keyword>
<feature type="domain" description="TonB-dependent receptor plug" evidence="8">
    <location>
        <begin position="95"/>
        <end position="182"/>
    </location>
</feature>
<evidence type="ECO:0000256" key="6">
    <source>
        <dbReference type="SAM" id="SignalP"/>
    </source>
</evidence>
<evidence type="ECO:0000259" key="8">
    <source>
        <dbReference type="Pfam" id="PF07715"/>
    </source>
</evidence>
<keyword evidence="10" id="KW-1185">Reference proteome</keyword>
<accession>A0ABP3TBF6</accession>
<dbReference type="Gene3D" id="2.40.170.20">
    <property type="entry name" value="TonB-dependent receptor, beta-barrel domain"/>
    <property type="match status" value="1"/>
</dbReference>